<evidence type="ECO:0000256" key="1">
    <source>
        <dbReference type="ARBA" id="ARBA00006484"/>
    </source>
</evidence>
<reference evidence="4" key="1">
    <citation type="submission" date="2022-12" db="EMBL/GenBank/DDBJ databases">
        <authorList>
            <person name="Petersen C."/>
        </authorList>
    </citation>
    <scope>NUCLEOTIDE SEQUENCE</scope>
    <source>
        <strain evidence="4">IBT 15544</strain>
    </source>
</reference>
<dbReference type="InterPro" id="IPR002347">
    <property type="entry name" value="SDR_fam"/>
</dbReference>
<dbReference type="PANTHER" id="PTHR43115:SF4">
    <property type="entry name" value="DEHYDROGENASE_REDUCTASE SDR FAMILY MEMBER 11"/>
    <property type="match status" value="1"/>
</dbReference>
<evidence type="ECO:0000259" key="3">
    <source>
        <dbReference type="SMART" id="SM00822"/>
    </source>
</evidence>
<dbReference type="Pfam" id="PF00106">
    <property type="entry name" value="adh_short"/>
    <property type="match status" value="1"/>
</dbReference>
<keyword evidence="5" id="KW-1185">Reference proteome</keyword>
<evidence type="ECO:0000313" key="5">
    <source>
        <dbReference type="Proteomes" id="UP001150904"/>
    </source>
</evidence>
<dbReference type="SUPFAM" id="SSF51735">
    <property type="entry name" value="NAD(P)-binding Rossmann-fold domains"/>
    <property type="match status" value="1"/>
</dbReference>
<dbReference type="EMBL" id="JAPQKR010000014">
    <property type="protein sequence ID" value="KAJ5198268.1"/>
    <property type="molecule type" value="Genomic_DNA"/>
</dbReference>
<comment type="similarity">
    <text evidence="1">Belongs to the short-chain dehydrogenases/reductases (SDR) family.</text>
</comment>
<name>A0A9W9JJT5_9EURO</name>
<feature type="domain" description="Ketoreductase" evidence="3">
    <location>
        <begin position="38"/>
        <end position="223"/>
    </location>
</feature>
<dbReference type="PRINTS" id="PR00081">
    <property type="entry name" value="GDHRDH"/>
</dbReference>
<dbReference type="CDD" id="cd05233">
    <property type="entry name" value="SDR_c"/>
    <property type="match status" value="1"/>
</dbReference>
<evidence type="ECO:0000256" key="2">
    <source>
        <dbReference type="ARBA" id="ARBA00023002"/>
    </source>
</evidence>
<dbReference type="Gene3D" id="3.40.50.720">
    <property type="entry name" value="NAD(P)-binding Rossmann-like Domain"/>
    <property type="match status" value="1"/>
</dbReference>
<proteinExistence type="inferred from homology"/>
<accession>A0A9W9JJT5</accession>
<protein>
    <submittedName>
        <fullName evidence="4">Short chain dehydrogenase-like protein</fullName>
    </submittedName>
</protein>
<organism evidence="4 5">
    <name type="scientific">Penicillium cinerascens</name>
    <dbReference type="NCBI Taxonomy" id="70096"/>
    <lineage>
        <taxon>Eukaryota</taxon>
        <taxon>Fungi</taxon>
        <taxon>Dikarya</taxon>
        <taxon>Ascomycota</taxon>
        <taxon>Pezizomycotina</taxon>
        <taxon>Eurotiomycetes</taxon>
        <taxon>Eurotiomycetidae</taxon>
        <taxon>Eurotiales</taxon>
        <taxon>Aspergillaceae</taxon>
        <taxon>Penicillium</taxon>
    </lineage>
</organism>
<evidence type="ECO:0000313" key="4">
    <source>
        <dbReference type="EMBL" id="KAJ5198268.1"/>
    </source>
</evidence>
<dbReference type="InterPro" id="IPR057326">
    <property type="entry name" value="KR_dom"/>
</dbReference>
<dbReference type="OrthoDB" id="1933717at2759"/>
<keyword evidence="2" id="KW-0560">Oxidoreductase</keyword>
<dbReference type="SMART" id="SM00822">
    <property type="entry name" value="PKS_KR"/>
    <property type="match status" value="1"/>
</dbReference>
<dbReference type="Proteomes" id="UP001150904">
    <property type="component" value="Unassembled WGS sequence"/>
</dbReference>
<sequence length="303" mass="32772">MEAKSLEYTIPFQLTKTIRRDPYSAISPDNKQNSAVGKVVLITGGGTGIGAAAADVWTRAGAEGVTLAGRRIEKLEETASKIRALNQGRTKVLVVQTDLVKDKDVENLFSQTLKTFGRSPDVVLSNAGMVETVPIGEHSTDAWWNVLSTNLEGVYATAHHFIKTQPNPEQPVGTFIATNSGLAGLVAPGLSAYAISKLASQRLVEFLDTEYPTLRSFTLFPGIVKTPMLVGQFETYGHDHIDLTGMVSLYLSTSQADYLKGGLASVNWDVEEMEARKDQIAKENSLKLKWIPILPASGGHGLD</sequence>
<dbReference type="GeneID" id="83181748"/>
<dbReference type="RefSeq" id="XP_058306696.1">
    <property type="nucleotide sequence ID" value="XM_058454447.1"/>
</dbReference>
<comment type="caution">
    <text evidence="4">The sequence shown here is derived from an EMBL/GenBank/DDBJ whole genome shotgun (WGS) entry which is preliminary data.</text>
</comment>
<gene>
    <name evidence="4" type="ORF">N7498_007385</name>
</gene>
<dbReference type="GO" id="GO:0016491">
    <property type="term" value="F:oxidoreductase activity"/>
    <property type="evidence" value="ECO:0007669"/>
    <property type="project" value="UniProtKB-KW"/>
</dbReference>
<reference evidence="4" key="2">
    <citation type="journal article" date="2023" name="IMA Fungus">
        <title>Comparative genomic study of the Penicillium genus elucidates a diverse pangenome and 15 lateral gene transfer events.</title>
        <authorList>
            <person name="Petersen C."/>
            <person name="Sorensen T."/>
            <person name="Nielsen M.R."/>
            <person name="Sondergaard T.E."/>
            <person name="Sorensen J.L."/>
            <person name="Fitzpatrick D.A."/>
            <person name="Frisvad J.C."/>
            <person name="Nielsen K.L."/>
        </authorList>
    </citation>
    <scope>NUCLEOTIDE SEQUENCE</scope>
    <source>
        <strain evidence="4">IBT 15544</strain>
    </source>
</reference>
<dbReference type="AlphaFoldDB" id="A0A9W9JJT5"/>
<dbReference type="InterPro" id="IPR036291">
    <property type="entry name" value="NAD(P)-bd_dom_sf"/>
</dbReference>
<dbReference type="PANTHER" id="PTHR43115">
    <property type="entry name" value="DEHYDROGENASE/REDUCTASE SDR FAMILY MEMBER 11"/>
    <property type="match status" value="1"/>
</dbReference>